<accession>A0AAD7FJR4</accession>
<proteinExistence type="predicted"/>
<feature type="transmembrane region" description="Helical" evidence="1">
    <location>
        <begin position="281"/>
        <end position="300"/>
    </location>
</feature>
<gene>
    <name evidence="3" type="ORF">FB45DRAFT_39647</name>
</gene>
<feature type="signal peptide" evidence="2">
    <location>
        <begin position="1"/>
        <end position="16"/>
    </location>
</feature>
<keyword evidence="1" id="KW-0472">Membrane</keyword>
<evidence type="ECO:0000313" key="4">
    <source>
        <dbReference type="Proteomes" id="UP001221142"/>
    </source>
</evidence>
<feature type="transmembrane region" description="Helical" evidence="1">
    <location>
        <begin position="150"/>
        <end position="169"/>
    </location>
</feature>
<name>A0AAD7FJR4_9AGAR</name>
<protein>
    <submittedName>
        <fullName evidence="3">Uncharacterized protein</fullName>
    </submittedName>
</protein>
<comment type="caution">
    <text evidence="3">The sequence shown here is derived from an EMBL/GenBank/DDBJ whole genome shotgun (WGS) entry which is preliminary data.</text>
</comment>
<feature type="chain" id="PRO_5042069614" evidence="2">
    <location>
        <begin position="17"/>
        <end position="389"/>
    </location>
</feature>
<feature type="transmembrane region" description="Helical" evidence="1">
    <location>
        <begin position="235"/>
        <end position="261"/>
    </location>
</feature>
<dbReference type="Proteomes" id="UP001221142">
    <property type="component" value="Unassembled WGS sequence"/>
</dbReference>
<organism evidence="3 4">
    <name type="scientific">Roridomyces roridus</name>
    <dbReference type="NCBI Taxonomy" id="1738132"/>
    <lineage>
        <taxon>Eukaryota</taxon>
        <taxon>Fungi</taxon>
        <taxon>Dikarya</taxon>
        <taxon>Basidiomycota</taxon>
        <taxon>Agaricomycotina</taxon>
        <taxon>Agaricomycetes</taxon>
        <taxon>Agaricomycetidae</taxon>
        <taxon>Agaricales</taxon>
        <taxon>Marasmiineae</taxon>
        <taxon>Mycenaceae</taxon>
        <taxon>Roridomyces</taxon>
    </lineage>
</organism>
<keyword evidence="2" id="KW-0732">Signal</keyword>
<feature type="transmembrane region" description="Helical" evidence="1">
    <location>
        <begin position="36"/>
        <end position="58"/>
    </location>
</feature>
<keyword evidence="1" id="KW-1133">Transmembrane helix</keyword>
<feature type="transmembrane region" description="Helical" evidence="1">
    <location>
        <begin position="201"/>
        <end position="223"/>
    </location>
</feature>
<reference evidence="3" key="1">
    <citation type="submission" date="2023-03" db="EMBL/GenBank/DDBJ databases">
        <title>Massive genome expansion in bonnet fungi (Mycena s.s.) driven by repeated elements and novel gene families across ecological guilds.</title>
        <authorList>
            <consortium name="Lawrence Berkeley National Laboratory"/>
            <person name="Harder C.B."/>
            <person name="Miyauchi S."/>
            <person name="Viragh M."/>
            <person name="Kuo A."/>
            <person name="Thoen E."/>
            <person name="Andreopoulos B."/>
            <person name="Lu D."/>
            <person name="Skrede I."/>
            <person name="Drula E."/>
            <person name="Henrissat B."/>
            <person name="Morin E."/>
            <person name="Kohler A."/>
            <person name="Barry K."/>
            <person name="LaButti K."/>
            <person name="Morin E."/>
            <person name="Salamov A."/>
            <person name="Lipzen A."/>
            <person name="Mereny Z."/>
            <person name="Hegedus B."/>
            <person name="Baldrian P."/>
            <person name="Stursova M."/>
            <person name="Weitz H."/>
            <person name="Taylor A."/>
            <person name="Grigoriev I.V."/>
            <person name="Nagy L.G."/>
            <person name="Martin F."/>
            <person name="Kauserud H."/>
        </authorList>
    </citation>
    <scope>NUCLEOTIDE SEQUENCE</scope>
    <source>
        <strain evidence="3">9284</strain>
    </source>
</reference>
<dbReference type="AlphaFoldDB" id="A0AAD7FJR4"/>
<dbReference type="EMBL" id="JARKIF010000010">
    <property type="protein sequence ID" value="KAJ7628520.1"/>
    <property type="molecule type" value="Genomic_DNA"/>
</dbReference>
<sequence>MSFLFILLCLVSRALGLRSSKPQSGFHPDALTTGTFSILCIFALTWGLLGIWTIVALINARCPRLPYLLVLPTLLFFAWSNAAYMVLVVLKNILSDGYPPLLIPAFTFLENIFNDWALVLQFLVIISIIRHRETTLRDATMGKLGGHRHILTGLHVTLALLTLAFGTAAEGLGLDTSVQYYNGNIPLRKYVHRLHIAQKLYYIYAAFAALTAFDVVLSAVLLWRAFKDAAIPDKIANLTLLGIAPVYSALSLLLVVFTIIFSPRGIKLSIANLDAVEGANLAASLLMPLCSIVMMILILAMTGREANWTPGNITAELEARVAVRRYTWRGQRSWVFHPAPRAGAWAWHARTAPAIHPRVLHPSISLSDDIRLGVSGWIGFRSRVVYPYS</sequence>
<feature type="transmembrane region" description="Helical" evidence="1">
    <location>
        <begin position="65"/>
        <end position="90"/>
    </location>
</feature>
<evidence type="ECO:0000256" key="1">
    <source>
        <dbReference type="SAM" id="Phobius"/>
    </source>
</evidence>
<evidence type="ECO:0000313" key="3">
    <source>
        <dbReference type="EMBL" id="KAJ7628520.1"/>
    </source>
</evidence>
<feature type="transmembrane region" description="Helical" evidence="1">
    <location>
        <begin position="102"/>
        <end position="129"/>
    </location>
</feature>
<keyword evidence="4" id="KW-1185">Reference proteome</keyword>
<keyword evidence="1" id="KW-0812">Transmembrane</keyword>
<evidence type="ECO:0000256" key="2">
    <source>
        <dbReference type="SAM" id="SignalP"/>
    </source>
</evidence>